<keyword evidence="2" id="KW-1133">Transmembrane helix</keyword>
<dbReference type="AlphaFoldDB" id="A0A851TFN8"/>
<comment type="caution">
    <text evidence="3">The sequence shown here is derived from an EMBL/GenBank/DDBJ whole genome shotgun (WGS) entry which is preliminary data.</text>
</comment>
<name>A0A851TFN8_9AVES</name>
<dbReference type="Proteomes" id="UP000661971">
    <property type="component" value="Unassembled WGS sequence"/>
</dbReference>
<keyword evidence="2" id="KW-0472">Membrane</keyword>
<keyword evidence="4" id="KW-1185">Reference proteome</keyword>
<keyword evidence="2" id="KW-0812">Transmembrane</keyword>
<dbReference type="GO" id="GO:0045660">
    <property type="term" value="P:positive regulation of neutrophil differentiation"/>
    <property type="evidence" value="ECO:0007669"/>
    <property type="project" value="TreeGrafter"/>
</dbReference>
<feature type="non-terminal residue" evidence="3">
    <location>
        <position position="1"/>
    </location>
</feature>
<dbReference type="GO" id="GO:2000035">
    <property type="term" value="P:regulation of stem cell division"/>
    <property type="evidence" value="ECO:0007669"/>
    <property type="project" value="TreeGrafter"/>
</dbReference>
<dbReference type="PANTHER" id="PTHR15384">
    <property type="entry name" value="PROTEIN EVI2B"/>
    <property type="match status" value="1"/>
</dbReference>
<feature type="region of interest" description="Disordered" evidence="1">
    <location>
        <begin position="153"/>
        <end position="173"/>
    </location>
</feature>
<evidence type="ECO:0000313" key="4">
    <source>
        <dbReference type="Proteomes" id="UP000661971"/>
    </source>
</evidence>
<feature type="non-terminal residue" evidence="3">
    <location>
        <position position="261"/>
    </location>
</feature>
<dbReference type="InterPro" id="IPR033239">
    <property type="entry name" value="EVI2B"/>
</dbReference>
<proteinExistence type="predicted"/>
<feature type="compositionally biased region" description="Pro residues" evidence="1">
    <location>
        <begin position="252"/>
        <end position="261"/>
    </location>
</feature>
<evidence type="ECO:0000256" key="1">
    <source>
        <dbReference type="SAM" id="MobiDB-lite"/>
    </source>
</evidence>
<evidence type="ECO:0000256" key="2">
    <source>
        <dbReference type="SAM" id="Phobius"/>
    </source>
</evidence>
<evidence type="ECO:0000313" key="3">
    <source>
        <dbReference type="EMBL" id="NXD14765.1"/>
    </source>
</evidence>
<reference evidence="4" key="1">
    <citation type="submission" date="2023-07" db="EMBL/GenBank/DDBJ databases">
        <title>Bird 10,000 Genomes (B10K) Project - Family phase.</title>
        <authorList>
            <person name="Zhang G."/>
        </authorList>
    </citation>
    <scope>NUCLEOTIDE SEQUENCE [LARGE SCALE GENOMIC DNA]</scope>
</reference>
<sequence>MASNEVTLVLLCGEIWRSLSTEAPLNSSMHETRASATTRSPRKDKVPIYQSQATTPSLHTPEIFDNPSEAPDGTWLAALLIGTILAAMVVVIFLILLWKCCKKPRLVDTNWAGRSPFADGDMPEAFAELEQANKRSSILSMLPWKLRQDVSAAGAPGSPLGSSPKGCRPRTGVARAAASTTGEAVAGAAAPPCPAQQPCALAPAACPELPPPPAWLQEPAAGSGPGLGGHLLWETQAPLPPAPEVAAQDVPELPPPPEPPL</sequence>
<dbReference type="PANTHER" id="PTHR15384:SF0">
    <property type="entry name" value="PROTEIN EVI2B"/>
    <property type="match status" value="1"/>
</dbReference>
<feature type="transmembrane region" description="Helical" evidence="2">
    <location>
        <begin position="75"/>
        <end position="98"/>
    </location>
</feature>
<protein>
    <submittedName>
        <fullName evidence="3">EVI2B protein</fullName>
    </submittedName>
</protein>
<feature type="region of interest" description="Disordered" evidence="1">
    <location>
        <begin position="213"/>
        <end position="261"/>
    </location>
</feature>
<accession>A0A851TFN8</accession>
<gene>
    <name evidence="3" type="primary">Evi2b</name>
    <name evidence="3" type="ORF">NOTNIG_R14266</name>
</gene>
<dbReference type="EMBL" id="WBNA01000266">
    <property type="protein sequence ID" value="NXD14765.1"/>
    <property type="molecule type" value="Genomic_DNA"/>
</dbReference>
<organism evidence="3 4">
    <name type="scientific">Nothocercus nigrocapillus</name>
    <dbReference type="NCBI Taxonomy" id="1977171"/>
    <lineage>
        <taxon>Eukaryota</taxon>
        <taxon>Metazoa</taxon>
        <taxon>Chordata</taxon>
        <taxon>Craniata</taxon>
        <taxon>Vertebrata</taxon>
        <taxon>Euteleostomi</taxon>
        <taxon>Archelosauria</taxon>
        <taxon>Archosauria</taxon>
        <taxon>Dinosauria</taxon>
        <taxon>Saurischia</taxon>
        <taxon>Theropoda</taxon>
        <taxon>Coelurosauria</taxon>
        <taxon>Aves</taxon>
        <taxon>Palaeognathae</taxon>
        <taxon>Tinamiformes</taxon>
        <taxon>Tinamidae</taxon>
        <taxon>Nothocercus</taxon>
    </lineage>
</organism>